<dbReference type="Pfam" id="PF06283">
    <property type="entry name" value="ThuA"/>
    <property type="match status" value="1"/>
</dbReference>
<feature type="domain" description="ThuA-like" evidence="1">
    <location>
        <begin position="86"/>
        <end position="246"/>
    </location>
</feature>
<dbReference type="AlphaFoldDB" id="A0A521BFS5"/>
<dbReference type="OrthoDB" id="9808161at2"/>
<dbReference type="Proteomes" id="UP000317593">
    <property type="component" value="Unassembled WGS sequence"/>
</dbReference>
<dbReference type="EMBL" id="FXTH01000003">
    <property type="protein sequence ID" value="SMO45912.1"/>
    <property type="molecule type" value="Genomic_DNA"/>
</dbReference>
<dbReference type="PANTHER" id="PTHR40469">
    <property type="entry name" value="SECRETED GLYCOSYL HYDROLASE"/>
    <property type="match status" value="1"/>
</dbReference>
<organism evidence="2 3">
    <name type="scientific">Fodinibius sediminis</name>
    <dbReference type="NCBI Taxonomy" id="1214077"/>
    <lineage>
        <taxon>Bacteria</taxon>
        <taxon>Pseudomonadati</taxon>
        <taxon>Balneolota</taxon>
        <taxon>Balneolia</taxon>
        <taxon>Balneolales</taxon>
        <taxon>Balneolaceae</taxon>
        <taxon>Fodinibius</taxon>
    </lineage>
</organism>
<evidence type="ECO:0000313" key="2">
    <source>
        <dbReference type="EMBL" id="SMO45912.1"/>
    </source>
</evidence>
<name>A0A521BFS5_9BACT</name>
<dbReference type="InterPro" id="IPR029062">
    <property type="entry name" value="Class_I_gatase-like"/>
</dbReference>
<evidence type="ECO:0000259" key="1">
    <source>
        <dbReference type="Pfam" id="PF06283"/>
    </source>
</evidence>
<reference evidence="2 3" key="1">
    <citation type="submission" date="2017-05" db="EMBL/GenBank/DDBJ databases">
        <authorList>
            <person name="Varghese N."/>
            <person name="Submissions S."/>
        </authorList>
    </citation>
    <scope>NUCLEOTIDE SEQUENCE [LARGE SCALE GENOMIC DNA]</scope>
    <source>
        <strain evidence="2 3">DSM 21194</strain>
    </source>
</reference>
<dbReference type="InterPro" id="IPR029010">
    <property type="entry name" value="ThuA-like"/>
</dbReference>
<evidence type="ECO:0000313" key="3">
    <source>
        <dbReference type="Proteomes" id="UP000317593"/>
    </source>
</evidence>
<keyword evidence="3" id="KW-1185">Reference proteome</keyword>
<dbReference type="SUPFAM" id="SSF52317">
    <property type="entry name" value="Class I glutamine amidotransferase-like"/>
    <property type="match status" value="1"/>
</dbReference>
<dbReference type="PANTHER" id="PTHR40469:SF2">
    <property type="entry name" value="GALACTOSE-BINDING DOMAIN-LIKE SUPERFAMILY PROTEIN"/>
    <property type="match status" value="1"/>
</dbReference>
<dbReference type="RefSeq" id="WP_142713308.1">
    <property type="nucleotide sequence ID" value="NZ_FXTH01000003.1"/>
</dbReference>
<proteinExistence type="predicted"/>
<dbReference type="Gene3D" id="3.40.50.880">
    <property type="match status" value="1"/>
</dbReference>
<gene>
    <name evidence="2" type="ORF">SAMN06265218_10373</name>
</gene>
<accession>A0A521BFS5</accession>
<sequence length="250" mass="28445">MTHRFFSLLILLVTVIIVPVANGQNAPIEALLITGGGWHDFETQKKLLTEGISERLDHKIEWTIVHEDEGDPGHQVSVLKEPHWADNYDVVVHNTGFARVRDPNFVDQLVKYHKGTPAVLIHAAIQSYRFAEPSDGWFKFMGYQSMASEESRTLEIENIAPKNSIMKGFPATWTTSKEEIFIMEKEWGEITTLARAFGEEMQEFQPVTWTHEGDSTRVFATTLGHSNEIYQKKEFLEMVANGLLWAVGEL</sequence>
<protein>
    <submittedName>
        <fullName evidence="2">Trehalose utilisation</fullName>
    </submittedName>
</protein>